<evidence type="ECO:0000256" key="1">
    <source>
        <dbReference type="SAM" id="MobiDB-lite"/>
    </source>
</evidence>
<dbReference type="EMBL" id="CAUWAG010000003">
    <property type="protein sequence ID" value="CAJ2501687.1"/>
    <property type="molecule type" value="Genomic_DNA"/>
</dbReference>
<keyword evidence="4" id="KW-1185">Reference proteome</keyword>
<feature type="region of interest" description="Disordered" evidence="1">
    <location>
        <begin position="24"/>
        <end position="45"/>
    </location>
</feature>
<dbReference type="Proteomes" id="UP001295740">
    <property type="component" value="Unassembled WGS sequence"/>
</dbReference>
<sequence>MQSPLITALLAALATHMALATPMPTIGTDTSTDPPRDVARSEQDAAAARAGLGLSPRWCNAVGATCKHDHDCWLEGCTGCKNGLCHGDTFWELEEEATGYLYSYAKTHEA</sequence>
<dbReference type="AlphaFoldDB" id="A0AAI8VBU4"/>
<feature type="signal peptide" evidence="2">
    <location>
        <begin position="1"/>
        <end position="20"/>
    </location>
</feature>
<evidence type="ECO:0000313" key="3">
    <source>
        <dbReference type="EMBL" id="CAJ2501687.1"/>
    </source>
</evidence>
<feature type="chain" id="PRO_5042525638" evidence="2">
    <location>
        <begin position="21"/>
        <end position="110"/>
    </location>
</feature>
<proteinExistence type="predicted"/>
<evidence type="ECO:0000256" key="2">
    <source>
        <dbReference type="SAM" id="SignalP"/>
    </source>
</evidence>
<organism evidence="3 4">
    <name type="scientific">Anthostomella pinea</name>
    <dbReference type="NCBI Taxonomy" id="933095"/>
    <lineage>
        <taxon>Eukaryota</taxon>
        <taxon>Fungi</taxon>
        <taxon>Dikarya</taxon>
        <taxon>Ascomycota</taxon>
        <taxon>Pezizomycotina</taxon>
        <taxon>Sordariomycetes</taxon>
        <taxon>Xylariomycetidae</taxon>
        <taxon>Xylariales</taxon>
        <taxon>Xylariaceae</taxon>
        <taxon>Anthostomella</taxon>
    </lineage>
</organism>
<name>A0AAI8VBU4_9PEZI</name>
<evidence type="ECO:0000313" key="4">
    <source>
        <dbReference type="Proteomes" id="UP001295740"/>
    </source>
</evidence>
<reference evidence="3" key="1">
    <citation type="submission" date="2023-10" db="EMBL/GenBank/DDBJ databases">
        <authorList>
            <person name="Hackl T."/>
        </authorList>
    </citation>
    <scope>NUCLEOTIDE SEQUENCE</scope>
</reference>
<protein>
    <submittedName>
        <fullName evidence="3">Uu.00g045400.m01.CDS01</fullName>
    </submittedName>
</protein>
<accession>A0AAI8VBU4</accession>
<gene>
    <name evidence="3" type="ORF">KHLLAP_LOCUS2155</name>
</gene>
<comment type="caution">
    <text evidence="3">The sequence shown here is derived from an EMBL/GenBank/DDBJ whole genome shotgun (WGS) entry which is preliminary data.</text>
</comment>
<keyword evidence="2" id="KW-0732">Signal</keyword>
<feature type="compositionally biased region" description="Basic and acidic residues" evidence="1">
    <location>
        <begin position="34"/>
        <end position="43"/>
    </location>
</feature>